<evidence type="ECO:0000256" key="6">
    <source>
        <dbReference type="ARBA" id="ARBA00067332"/>
    </source>
</evidence>
<dbReference type="PANTHER" id="PTHR30537:SF72">
    <property type="entry name" value="LYSR FAMILY TRANSCRIPTIONAL REGULATOR"/>
    <property type="match status" value="1"/>
</dbReference>
<dbReference type="InterPro" id="IPR036390">
    <property type="entry name" value="WH_DNA-bd_sf"/>
</dbReference>
<dbReference type="GO" id="GO:0003700">
    <property type="term" value="F:DNA-binding transcription factor activity"/>
    <property type="evidence" value="ECO:0007669"/>
    <property type="project" value="InterPro"/>
</dbReference>
<evidence type="ECO:0000256" key="3">
    <source>
        <dbReference type="ARBA" id="ARBA00023125"/>
    </source>
</evidence>
<comment type="function">
    <text evidence="5">Transcriptional regulator of the ttuABCDE tartrate utilization operon.</text>
</comment>
<evidence type="ECO:0000313" key="10">
    <source>
        <dbReference type="Proteomes" id="UP000249499"/>
    </source>
</evidence>
<dbReference type="EMBL" id="CP117257">
    <property type="protein sequence ID" value="WFR98335.1"/>
    <property type="molecule type" value="Genomic_DNA"/>
</dbReference>
<dbReference type="SUPFAM" id="SSF46785">
    <property type="entry name" value="Winged helix' DNA-binding domain"/>
    <property type="match status" value="1"/>
</dbReference>
<dbReference type="InterPro" id="IPR058163">
    <property type="entry name" value="LysR-type_TF_proteobact-type"/>
</dbReference>
<dbReference type="Pfam" id="PF00126">
    <property type="entry name" value="HTH_1"/>
    <property type="match status" value="1"/>
</dbReference>
<dbReference type="InterPro" id="IPR036388">
    <property type="entry name" value="WH-like_DNA-bd_sf"/>
</dbReference>
<feature type="domain" description="HTH lysR-type" evidence="8">
    <location>
        <begin position="1"/>
        <end position="59"/>
    </location>
</feature>
<protein>
    <recommendedName>
        <fullName evidence="6">HTH-type transcriptional regulator TtuA</fullName>
    </recommendedName>
    <alternativeName>
        <fullName evidence="7">Tartrate utilization transcriptional regulator</fullName>
    </alternativeName>
</protein>
<dbReference type="GO" id="GO:0043565">
    <property type="term" value="F:sequence-specific DNA binding"/>
    <property type="evidence" value="ECO:0007669"/>
    <property type="project" value="TreeGrafter"/>
</dbReference>
<dbReference type="KEGG" id="rtu:PR017_21675"/>
<dbReference type="Gene3D" id="3.40.190.290">
    <property type="match status" value="1"/>
</dbReference>
<evidence type="ECO:0000256" key="2">
    <source>
        <dbReference type="ARBA" id="ARBA00023015"/>
    </source>
</evidence>
<dbReference type="RefSeq" id="WP_111219407.1">
    <property type="nucleotide sequence ID" value="NZ_CP117257.1"/>
</dbReference>
<dbReference type="Proteomes" id="UP000249499">
    <property type="component" value="Plasmid pTi1078"/>
</dbReference>
<dbReference type="Pfam" id="PF03466">
    <property type="entry name" value="LysR_substrate"/>
    <property type="match status" value="1"/>
</dbReference>
<evidence type="ECO:0000313" key="9">
    <source>
        <dbReference type="EMBL" id="WFR98335.1"/>
    </source>
</evidence>
<evidence type="ECO:0000256" key="1">
    <source>
        <dbReference type="ARBA" id="ARBA00009437"/>
    </source>
</evidence>
<organism evidence="9 10">
    <name type="scientific">Rhizobium tumorigenes</name>
    <dbReference type="NCBI Taxonomy" id="2041385"/>
    <lineage>
        <taxon>Bacteria</taxon>
        <taxon>Pseudomonadati</taxon>
        <taxon>Pseudomonadota</taxon>
        <taxon>Alphaproteobacteria</taxon>
        <taxon>Hyphomicrobiales</taxon>
        <taxon>Rhizobiaceae</taxon>
        <taxon>Rhizobium/Agrobacterium group</taxon>
        <taxon>Rhizobium</taxon>
    </lineage>
</organism>
<accession>A0AAF1KUE6</accession>
<keyword evidence="10" id="KW-1185">Reference proteome</keyword>
<dbReference type="GO" id="GO:0006351">
    <property type="term" value="P:DNA-templated transcription"/>
    <property type="evidence" value="ECO:0007669"/>
    <property type="project" value="TreeGrafter"/>
</dbReference>
<keyword evidence="9" id="KW-0614">Plasmid</keyword>
<evidence type="ECO:0000256" key="7">
    <source>
        <dbReference type="ARBA" id="ARBA00083243"/>
    </source>
</evidence>
<dbReference type="AlphaFoldDB" id="A0AAF1KUE6"/>
<comment type="similarity">
    <text evidence="1">Belongs to the LysR transcriptional regulatory family.</text>
</comment>
<keyword evidence="3" id="KW-0238">DNA-binding</keyword>
<reference evidence="9 10" key="1">
    <citation type="journal article" date="2018" name="Sci. Rep.">
        <title>Rhizobium tumorigenes sp. nov., a novel plant tumorigenic bacterium isolated from cane gall tumors on thornless blackberry.</title>
        <authorList>
            <person name="Kuzmanovi N."/>
            <person name="Smalla K."/>
            <person name="Gronow S."/>
            <person name="PuBawska J."/>
        </authorList>
    </citation>
    <scope>NUCLEOTIDE SEQUENCE [LARGE SCALE GENOMIC DNA]</scope>
    <source>
        <strain evidence="9 10">1078</strain>
    </source>
</reference>
<dbReference type="InterPro" id="IPR005119">
    <property type="entry name" value="LysR_subst-bd"/>
</dbReference>
<evidence type="ECO:0000259" key="8">
    <source>
        <dbReference type="PROSITE" id="PS50931"/>
    </source>
</evidence>
<dbReference type="CDD" id="cd08476">
    <property type="entry name" value="PBP2_CrgA_like_7"/>
    <property type="match status" value="1"/>
</dbReference>
<dbReference type="FunFam" id="1.10.10.10:FF:000001">
    <property type="entry name" value="LysR family transcriptional regulator"/>
    <property type="match status" value="1"/>
</dbReference>
<keyword evidence="4" id="KW-0804">Transcription</keyword>
<geneLocation type="plasmid" evidence="9 10">
    <name>pTi1078</name>
</geneLocation>
<dbReference type="InterPro" id="IPR000847">
    <property type="entry name" value="LysR_HTH_N"/>
</dbReference>
<sequence length="297" mass="32418">MENFGGLKIFVRVADTLSFVEAGRQLGLSASAIGKAVSRLEQRLGARLLHRTTHSVSLTTEGALFLDRARRILSEIELAAQELSEAGQNVRGPMRISLPTWAMSFMPIFRRFMQVYPEVRLELELTDRLVDIVGEGYDLAIRTGEVRDSSLMTRIVGRFRHTIIAAPSYLAAHGIPASPEDLLNHRCLHRRHPGSGLIDAWPLARDGVNLDLDLPVAMVANSVEARIELAEQGAGFACVPSIAVSRHIENGGLLSILKGNVRDAGVFRLLWPAGAAPSRNVAVLVDFVAQASVSQKF</sequence>
<proteinExistence type="inferred from homology"/>
<gene>
    <name evidence="9" type="ORF">PR017_21675</name>
</gene>
<name>A0AAF1KUE6_9HYPH</name>
<keyword evidence="2" id="KW-0805">Transcription regulation</keyword>
<evidence type="ECO:0000256" key="5">
    <source>
        <dbReference type="ARBA" id="ARBA00054626"/>
    </source>
</evidence>
<dbReference type="PROSITE" id="PS50931">
    <property type="entry name" value="HTH_LYSR"/>
    <property type="match status" value="1"/>
</dbReference>
<dbReference type="PANTHER" id="PTHR30537">
    <property type="entry name" value="HTH-TYPE TRANSCRIPTIONAL REGULATOR"/>
    <property type="match status" value="1"/>
</dbReference>
<evidence type="ECO:0000256" key="4">
    <source>
        <dbReference type="ARBA" id="ARBA00023163"/>
    </source>
</evidence>
<reference evidence="10" key="2">
    <citation type="journal article" date="2023" name="MicrobiologyOpen">
        <title>Genomics of the tumorigenes clade of the family Rhizobiaceae and description of Rhizobium rhododendri sp. nov.</title>
        <authorList>
            <person name="Kuzmanovic N."/>
            <person name="diCenzo G.C."/>
            <person name="Bunk B."/>
            <person name="Sproeer C."/>
            <person name="Fruehling A."/>
            <person name="Neumann-Schaal M."/>
            <person name="Overmann J."/>
            <person name="Smalla K."/>
        </authorList>
    </citation>
    <scope>NUCLEOTIDE SEQUENCE [LARGE SCALE GENOMIC DNA]</scope>
    <source>
        <strain evidence="10">1078</strain>
        <plasmid evidence="10">pTi1078</plasmid>
    </source>
</reference>
<dbReference type="SUPFAM" id="SSF53850">
    <property type="entry name" value="Periplasmic binding protein-like II"/>
    <property type="match status" value="1"/>
</dbReference>
<dbReference type="Gene3D" id="1.10.10.10">
    <property type="entry name" value="Winged helix-like DNA-binding domain superfamily/Winged helix DNA-binding domain"/>
    <property type="match status" value="1"/>
</dbReference>